<organism evidence="2 3">
    <name type="scientific">Candidatus Merdivicinus excrementipullorum</name>
    <dbReference type="NCBI Taxonomy" id="2840867"/>
    <lineage>
        <taxon>Bacteria</taxon>
        <taxon>Bacillati</taxon>
        <taxon>Bacillota</taxon>
        <taxon>Clostridia</taxon>
        <taxon>Eubacteriales</taxon>
        <taxon>Oscillospiraceae</taxon>
        <taxon>Oscillospiraceae incertae sedis</taxon>
        <taxon>Candidatus Merdivicinus</taxon>
    </lineage>
</organism>
<evidence type="ECO:0000259" key="1">
    <source>
        <dbReference type="Pfam" id="PF07969"/>
    </source>
</evidence>
<gene>
    <name evidence="2" type="ORF">IAB51_05625</name>
</gene>
<dbReference type="Gene3D" id="3.20.20.140">
    <property type="entry name" value="Metal-dependent hydrolases"/>
    <property type="match status" value="1"/>
</dbReference>
<dbReference type="Gene3D" id="2.30.40.10">
    <property type="entry name" value="Urease, subunit C, domain 1"/>
    <property type="match status" value="1"/>
</dbReference>
<dbReference type="PANTHER" id="PTHR22642:SF2">
    <property type="entry name" value="PROTEIN LONG AFTER FAR-RED 3"/>
    <property type="match status" value="1"/>
</dbReference>
<dbReference type="InterPro" id="IPR033932">
    <property type="entry name" value="YtcJ-like"/>
</dbReference>
<dbReference type="SUPFAM" id="SSF51338">
    <property type="entry name" value="Composite domain of metallo-dependent hydrolases"/>
    <property type="match status" value="1"/>
</dbReference>
<dbReference type="SUPFAM" id="SSF51556">
    <property type="entry name" value="Metallo-dependent hydrolases"/>
    <property type="match status" value="1"/>
</dbReference>
<comment type="caution">
    <text evidence="2">The sequence shown here is derived from an EMBL/GenBank/DDBJ whole genome shotgun (WGS) entry which is preliminary data.</text>
</comment>
<protein>
    <submittedName>
        <fullName evidence="2">Amidohydrolase</fullName>
    </submittedName>
</protein>
<dbReference type="InterPro" id="IPR013108">
    <property type="entry name" value="Amidohydro_3"/>
</dbReference>
<accession>A0A9D1FMA3</accession>
<evidence type="ECO:0000313" key="3">
    <source>
        <dbReference type="Proteomes" id="UP000824002"/>
    </source>
</evidence>
<dbReference type="GO" id="GO:0016810">
    <property type="term" value="F:hydrolase activity, acting on carbon-nitrogen (but not peptide) bonds"/>
    <property type="evidence" value="ECO:0007669"/>
    <property type="project" value="InterPro"/>
</dbReference>
<dbReference type="InterPro" id="IPR011059">
    <property type="entry name" value="Metal-dep_hydrolase_composite"/>
</dbReference>
<dbReference type="EMBL" id="DVJP01000039">
    <property type="protein sequence ID" value="HIS76277.1"/>
    <property type="molecule type" value="Genomic_DNA"/>
</dbReference>
<sequence length="548" mass="60093">MSKTAYFHGNIITAAPDNRVADGLFVRDGRILAVGGREEILSLADGDTELIDLEGKTMLPGFIDPHGHITAVAQTMLLLDFSGCGSIGEVQEIIRQKLRDDPPKEGEWVLGFGYDNTRFAGLAHPTKFDLDPISCRIPILITHASGHLAAANTAALEKLGYTGKNYTVPEGGAVRTVSPDSREPNGILEENACLAPEKKALIPGPSPERFLEALGKAQELYASCGVTTAQDASIDRNLHSLLLAAAEAGKLTLDIVGHAVQQDAFALLKDEGTPKREYTGHYKLLGGKTWLDGSPQGKTAWLTQPYLEPPEGESPDYRGYGTQSDGEVTEFMAGCLERNVQLNAHVNGDAAADQFLRCLKTAMERVKPSKETRPVMVHAQTVREDQLDEMKALGVIPTFFLDHIWYWGDYHCESVLGPERASRISPAASALKRGIVFTLHQDPPVKMPDPILAIHNAVNRKTQKGRVLGEDQRISVMDAIRAVTINGAFQYFEEDLKGSLEPGKYADLVILDQNPLEVEPDRLKNIRVLETVKEGKRVFKNMDKERNT</sequence>
<dbReference type="AlphaFoldDB" id="A0A9D1FMA3"/>
<dbReference type="Gene3D" id="3.10.310.70">
    <property type="match status" value="1"/>
</dbReference>
<name>A0A9D1FMA3_9FIRM</name>
<dbReference type="PANTHER" id="PTHR22642">
    <property type="entry name" value="IMIDAZOLONEPROPIONASE"/>
    <property type="match status" value="1"/>
</dbReference>
<reference evidence="2" key="1">
    <citation type="submission" date="2020-10" db="EMBL/GenBank/DDBJ databases">
        <authorList>
            <person name="Gilroy R."/>
        </authorList>
    </citation>
    <scope>NUCLEOTIDE SEQUENCE</scope>
    <source>
        <strain evidence="2">CHK199-13235</strain>
    </source>
</reference>
<dbReference type="InterPro" id="IPR032466">
    <property type="entry name" value="Metal_Hydrolase"/>
</dbReference>
<reference evidence="2" key="2">
    <citation type="journal article" date="2021" name="PeerJ">
        <title>Extensive microbial diversity within the chicken gut microbiome revealed by metagenomics and culture.</title>
        <authorList>
            <person name="Gilroy R."/>
            <person name="Ravi A."/>
            <person name="Getino M."/>
            <person name="Pursley I."/>
            <person name="Horton D.L."/>
            <person name="Alikhan N.F."/>
            <person name="Baker D."/>
            <person name="Gharbi K."/>
            <person name="Hall N."/>
            <person name="Watson M."/>
            <person name="Adriaenssens E.M."/>
            <person name="Foster-Nyarko E."/>
            <person name="Jarju S."/>
            <person name="Secka A."/>
            <person name="Antonio M."/>
            <person name="Oren A."/>
            <person name="Chaudhuri R.R."/>
            <person name="La Ragione R."/>
            <person name="Hildebrand F."/>
            <person name="Pallen M.J."/>
        </authorList>
    </citation>
    <scope>NUCLEOTIDE SEQUENCE</scope>
    <source>
        <strain evidence="2">CHK199-13235</strain>
    </source>
</reference>
<feature type="domain" description="Amidohydrolase 3" evidence="1">
    <location>
        <begin position="49"/>
        <end position="539"/>
    </location>
</feature>
<proteinExistence type="predicted"/>
<dbReference type="Proteomes" id="UP000824002">
    <property type="component" value="Unassembled WGS sequence"/>
</dbReference>
<dbReference type="Pfam" id="PF07969">
    <property type="entry name" value="Amidohydro_3"/>
    <property type="match status" value="1"/>
</dbReference>
<dbReference type="CDD" id="cd01300">
    <property type="entry name" value="YtcJ_like"/>
    <property type="match status" value="1"/>
</dbReference>
<evidence type="ECO:0000313" key="2">
    <source>
        <dbReference type="EMBL" id="HIS76277.1"/>
    </source>
</evidence>